<sequence>MSLDDRLVEPNCPVVDFDHNSAEHAADTVASYRRLRALGPVVRSPRHGGFWVFTDYEGVFDAARDDQVFSSARCPFGGEGLATVIPKTPVNHHIPVELDPPEHRKYRKLINPLTTPAVVERLRPSIEKYTTRFIDRVIEDGQCDFATIIGVPAVVTIDWLGLPADDWERYAHAHHAALSELPGSAEFTHAIDVDFPWMEEQLRATIGRRRIEPREDVLSHLLASQIDGRPLTDDEVFAMAELLISGGVGTTASLVAQTLMYLDTDRDLRRNLIRHPEKLPRAVEEFLRVFSPTQALARTVTRDVEFRGHRFHTGDRVLLSWASANRDADAFDDPDSVDIDRWPNRHTSFGMGVHRCAGSHLARALAVEMLGRILGRMPDYEILHEEVVPFPHQAVNPGWKKIPARFTPGPRCASAGIPVR</sequence>
<reference evidence="8 9" key="1">
    <citation type="submission" date="2019-07" db="EMBL/GenBank/DDBJ databases">
        <title>Genome sequencing of lignin-degrading bacterial isolates.</title>
        <authorList>
            <person name="Gladden J."/>
        </authorList>
    </citation>
    <scope>NUCLEOTIDE SEQUENCE [LARGE SCALE GENOMIC DNA]</scope>
    <source>
        <strain evidence="8 9">J45</strain>
    </source>
</reference>
<dbReference type="EMBL" id="VLJT01000001">
    <property type="protein sequence ID" value="TWH25002.1"/>
    <property type="molecule type" value="Genomic_DNA"/>
</dbReference>
<evidence type="ECO:0000256" key="2">
    <source>
        <dbReference type="ARBA" id="ARBA00022617"/>
    </source>
</evidence>
<dbReference type="InterPro" id="IPR036396">
    <property type="entry name" value="Cyt_P450_sf"/>
</dbReference>
<dbReference type="PANTHER" id="PTHR46696">
    <property type="entry name" value="P450, PUTATIVE (EUROFUNG)-RELATED"/>
    <property type="match status" value="1"/>
</dbReference>
<evidence type="ECO:0000256" key="6">
    <source>
        <dbReference type="ARBA" id="ARBA00023033"/>
    </source>
</evidence>
<keyword evidence="2 7" id="KW-0349">Heme</keyword>
<keyword evidence="4 7" id="KW-0560">Oxidoreductase</keyword>
<evidence type="ECO:0000256" key="1">
    <source>
        <dbReference type="ARBA" id="ARBA00010617"/>
    </source>
</evidence>
<dbReference type="PRINTS" id="PR00359">
    <property type="entry name" value="BP450"/>
</dbReference>
<evidence type="ECO:0000256" key="4">
    <source>
        <dbReference type="ARBA" id="ARBA00023002"/>
    </source>
</evidence>
<proteinExistence type="inferred from homology"/>
<dbReference type="AlphaFoldDB" id="A0A562ESR9"/>
<evidence type="ECO:0000256" key="7">
    <source>
        <dbReference type="RuleBase" id="RU000461"/>
    </source>
</evidence>
<dbReference type="PROSITE" id="PS00086">
    <property type="entry name" value="CYTOCHROME_P450"/>
    <property type="match status" value="1"/>
</dbReference>
<evidence type="ECO:0000256" key="5">
    <source>
        <dbReference type="ARBA" id="ARBA00023004"/>
    </source>
</evidence>
<dbReference type="Gene3D" id="1.10.630.10">
    <property type="entry name" value="Cytochrome P450"/>
    <property type="match status" value="1"/>
</dbReference>
<dbReference type="GO" id="GO:0004497">
    <property type="term" value="F:monooxygenase activity"/>
    <property type="evidence" value="ECO:0007669"/>
    <property type="project" value="UniProtKB-KW"/>
</dbReference>
<dbReference type="InterPro" id="IPR017972">
    <property type="entry name" value="Cyt_P450_CS"/>
</dbReference>
<dbReference type="PANTHER" id="PTHR46696:SF6">
    <property type="entry name" value="P450, PUTATIVE (EUROFUNG)-RELATED"/>
    <property type="match status" value="1"/>
</dbReference>
<dbReference type="SUPFAM" id="SSF48264">
    <property type="entry name" value="Cytochrome P450"/>
    <property type="match status" value="1"/>
</dbReference>
<keyword evidence="5 7" id="KW-0408">Iron</keyword>
<dbReference type="GO" id="GO:0020037">
    <property type="term" value="F:heme binding"/>
    <property type="evidence" value="ECO:0007669"/>
    <property type="project" value="InterPro"/>
</dbReference>
<evidence type="ECO:0000256" key="3">
    <source>
        <dbReference type="ARBA" id="ARBA00022723"/>
    </source>
</evidence>
<accession>A0A562ESR9</accession>
<dbReference type="GO" id="GO:0016705">
    <property type="term" value="F:oxidoreductase activity, acting on paired donors, with incorporation or reduction of molecular oxygen"/>
    <property type="evidence" value="ECO:0007669"/>
    <property type="project" value="InterPro"/>
</dbReference>
<comment type="similarity">
    <text evidence="1 7">Belongs to the cytochrome P450 family.</text>
</comment>
<evidence type="ECO:0000313" key="8">
    <source>
        <dbReference type="EMBL" id="TWH25002.1"/>
    </source>
</evidence>
<protein>
    <submittedName>
        <fullName evidence="8">Cytochrome P450</fullName>
    </submittedName>
</protein>
<keyword evidence="3 7" id="KW-0479">Metal-binding</keyword>
<dbReference type="InterPro" id="IPR002397">
    <property type="entry name" value="Cyt_P450_B"/>
</dbReference>
<gene>
    <name evidence="8" type="ORF">L618_000100004570</name>
</gene>
<dbReference type="Pfam" id="PF00067">
    <property type="entry name" value="p450"/>
    <property type="match status" value="1"/>
</dbReference>
<dbReference type="InterPro" id="IPR001128">
    <property type="entry name" value="Cyt_P450"/>
</dbReference>
<dbReference type="RefSeq" id="WP_145690601.1">
    <property type="nucleotide sequence ID" value="NZ_VLJT01000001.1"/>
</dbReference>
<dbReference type="Proteomes" id="UP000317573">
    <property type="component" value="Unassembled WGS sequence"/>
</dbReference>
<evidence type="ECO:0000313" key="9">
    <source>
        <dbReference type="Proteomes" id="UP000317573"/>
    </source>
</evidence>
<name>A0A562ESR9_RHORH</name>
<dbReference type="GO" id="GO:0005506">
    <property type="term" value="F:iron ion binding"/>
    <property type="evidence" value="ECO:0007669"/>
    <property type="project" value="InterPro"/>
</dbReference>
<comment type="caution">
    <text evidence="8">The sequence shown here is derived from an EMBL/GenBank/DDBJ whole genome shotgun (WGS) entry which is preliminary data.</text>
</comment>
<organism evidence="8 9">
    <name type="scientific">Rhodococcus rhodochrous J45</name>
    <dbReference type="NCBI Taxonomy" id="935266"/>
    <lineage>
        <taxon>Bacteria</taxon>
        <taxon>Bacillati</taxon>
        <taxon>Actinomycetota</taxon>
        <taxon>Actinomycetes</taxon>
        <taxon>Mycobacteriales</taxon>
        <taxon>Nocardiaceae</taxon>
        <taxon>Rhodococcus</taxon>
    </lineage>
</organism>
<keyword evidence="6 7" id="KW-0503">Monooxygenase</keyword>